<evidence type="ECO:0000256" key="2">
    <source>
        <dbReference type="SAM" id="SignalP"/>
    </source>
</evidence>
<dbReference type="PANTHER" id="PTHR44216:SF3">
    <property type="entry name" value="PROTEIN O-MANNOSYL-TRANSFERASE TMTC2"/>
    <property type="match status" value="1"/>
</dbReference>
<dbReference type="PROSITE" id="PS50005">
    <property type="entry name" value="TPR"/>
    <property type="match status" value="2"/>
</dbReference>
<gene>
    <name evidence="3" type="ORF">DDV96_02090</name>
</gene>
<dbReference type="InterPro" id="IPR019734">
    <property type="entry name" value="TPR_rpt"/>
</dbReference>
<dbReference type="Proteomes" id="UP000245962">
    <property type="component" value="Unassembled WGS sequence"/>
</dbReference>
<organism evidence="3 4">
    <name type="scientific">Marixanthomonas spongiae</name>
    <dbReference type="NCBI Taxonomy" id="2174845"/>
    <lineage>
        <taxon>Bacteria</taxon>
        <taxon>Pseudomonadati</taxon>
        <taxon>Bacteroidota</taxon>
        <taxon>Flavobacteriia</taxon>
        <taxon>Flavobacteriales</taxon>
        <taxon>Flavobacteriaceae</taxon>
        <taxon>Marixanthomonas</taxon>
    </lineage>
</organism>
<evidence type="ECO:0000313" key="4">
    <source>
        <dbReference type="Proteomes" id="UP000245962"/>
    </source>
</evidence>
<protein>
    <submittedName>
        <fullName evidence="3">Uncharacterized protein</fullName>
    </submittedName>
</protein>
<evidence type="ECO:0000313" key="3">
    <source>
        <dbReference type="EMBL" id="PVW17321.1"/>
    </source>
</evidence>
<dbReference type="SUPFAM" id="SSF48452">
    <property type="entry name" value="TPR-like"/>
    <property type="match status" value="2"/>
</dbReference>
<proteinExistence type="predicted"/>
<dbReference type="PANTHER" id="PTHR44216">
    <property type="entry name" value="PROTEIN O-MANNOSYL-TRANSFERASE TMTC2"/>
    <property type="match status" value="1"/>
</dbReference>
<comment type="caution">
    <text evidence="3">The sequence shown here is derived from an EMBL/GenBank/DDBJ whole genome shotgun (WGS) entry which is preliminary data.</text>
</comment>
<dbReference type="GO" id="GO:0035269">
    <property type="term" value="P:protein O-linked glycosylation via mannose"/>
    <property type="evidence" value="ECO:0007669"/>
    <property type="project" value="TreeGrafter"/>
</dbReference>
<feature type="chain" id="PRO_5015757256" evidence="2">
    <location>
        <begin position="23"/>
        <end position="452"/>
    </location>
</feature>
<dbReference type="AlphaFoldDB" id="A0A2U0I895"/>
<name>A0A2U0I895_9FLAO</name>
<dbReference type="InterPro" id="IPR052384">
    <property type="entry name" value="TMTC_O-mannosyltransferase"/>
</dbReference>
<dbReference type="Gene3D" id="1.25.40.10">
    <property type="entry name" value="Tetratricopeptide repeat domain"/>
    <property type="match status" value="2"/>
</dbReference>
<dbReference type="InterPro" id="IPR011990">
    <property type="entry name" value="TPR-like_helical_dom_sf"/>
</dbReference>
<dbReference type="EMBL" id="QEHR01000001">
    <property type="protein sequence ID" value="PVW17321.1"/>
    <property type="molecule type" value="Genomic_DNA"/>
</dbReference>
<reference evidence="3 4" key="1">
    <citation type="submission" date="2018-04" db="EMBL/GenBank/DDBJ databases">
        <title>Marixanthomonas spongiae HN-E44 sp. nov., isolated from a marine sponge.</title>
        <authorList>
            <person name="Luo L."/>
            <person name="Zhuang L."/>
        </authorList>
    </citation>
    <scope>NUCLEOTIDE SEQUENCE [LARGE SCALE GENOMIC DNA]</scope>
    <source>
        <strain evidence="3 4">HN-E44</strain>
    </source>
</reference>
<feature type="signal peptide" evidence="2">
    <location>
        <begin position="1"/>
        <end position="22"/>
    </location>
</feature>
<keyword evidence="1" id="KW-0802">TPR repeat</keyword>
<keyword evidence="2" id="KW-0732">Signal</keyword>
<dbReference type="OrthoDB" id="1522899at2"/>
<dbReference type="Pfam" id="PF13181">
    <property type="entry name" value="TPR_8"/>
    <property type="match status" value="2"/>
</dbReference>
<feature type="repeat" description="TPR" evidence="1">
    <location>
        <begin position="327"/>
        <end position="360"/>
    </location>
</feature>
<keyword evidence="4" id="KW-1185">Reference proteome</keyword>
<accession>A0A2U0I895</accession>
<feature type="repeat" description="TPR" evidence="1">
    <location>
        <begin position="290"/>
        <end position="323"/>
    </location>
</feature>
<sequence length="452" mass="51045">MKTKAILILTALTLLVGGKSFAQMDDCQLNLSLFVEPAKAKNYEAALPYYEKLIKDCPNYNLATYQYAEKMFKHFIDKGDKSKIQDLIQSYKLRLENFPKKTKEGSVLQDIAKLKYENGIGTKQEQFDAFDEAFTKHEEDFTSPKALYAYFSLAVDLYDEGKKDIQEVFDLYDAVTEKIEKEENSLAERLTKYMDKQDAGNDLSSKEKRYMSAYENNLKAYGQVKGSVNGKLGILADCPNLIPLYEKDFENKKDDVNWLKRAAGRLSAKECDTPLFFKLVQQLHTLEPSAKSAYYLGQLADQDGNTSKAMEYYNEAADLETEPAAKVKIFRKIADNFRKKGSYSQARTYYRKVLEIKPSDGRSYLHIASMYAKSANNCGTTPFEKRAINWKAAEMADKAARVDASVASTARSAASSYRQRAPSKQDIFSEGMGGKTVTFSCWVGGSVRVPNL</sequence>
<dbReference type="GO" id="GO:0000030">
    <property type="term" value="F:mannosyltransferase activity"/>
    <property type="evidence" value="ECO:0007669"/>
    <property type="project" value="TreeGrafter"/>
</dbReference>
<dbReference type="RefSeq" id="WP_116693069.1">
    <property type="nucleotide sequence ID" value="NZ_QEHR01000001.1"/>
</dbReference>
<dbReference type="SMART" id="SM00028">
    <property type="entry name" value="TPR"/>
    <property type="match status" value="2"/>
</dbReference>
<evidence type="ECO:0000256" key="1">
    <source>
        <dbReference type="PROSITE-ProRule" id="PRU00339"/>
    </source>
</evidence>